<feature type="domain" description="ABC transporter" evidence="4">
    <location>
        <begin position="24"/>
        <end position="265"/>
    </location>
</feature>
<dbReference type="PROSITE" id="PS00211">
    <property type="entry name" value="ABC_TRANSPORTER_1"/>
    <property type="match status" value="1"/>
</dbReference>
<evidence type="ECO:0000313" key="6">
    <source>
        <dbReference type="Proteomes" id="UP000321408"/>
    </source>
</evidence>
<keyword evidence="2" id="KW-0547">Nucleotide-binding</keyword>
<protein>
    <submittedName>
        <fullName evidence="5">ATP-binding cassette domain-containing protein</fullName>
    </submittedName>
</protein>
<dbReference type="GeneID" id="41330580"/>
<dbReference type="EMBL" id="CP042905">
    <property type="protein sequence ID" value="QEE16766.1"/>
    <property type="molecule type" value="Genomic_DNA"/>
</dbReference>
<organism evidence="5 6">
    <name type="scientific">Promethearchaeum syntrophicum</name>
    <dbReference type="NCBI Taxonomy" id="2594042"/>
    <lineage>
        <taxon>Archaea</taxon>
        <taxon>Promethearchaeati</taxon>
        <taxon>Promethearchaeota</taxon>
        <taxon>Promethearchaeia</taxon>
        <taxon>Promethearchaeales</taxon>
        <taxon>Promethearchaeaceae</taxon>
        <taxon>Promethearchaeum</taxon>
    </lineage>
</organism>
<dbReference type="Pfam" id="PF00005">
    <property type="entry name" value="ABC_tran"/>
    <property type="match status" value="1"/>
</dbReference>
<dbReference type="SUPFAM" id="SSF52540">
    <property type="entry name" value="P-loop containing nucleoside triphosphate hydrolases"/>
    <property type="match status" value="1"/>
</dbReference>
<dbReference type="InterPro" id="IPR003439">
    <property type="entry name" value="ABC_transporter-like_ATP-bd"/>
</dbReference>
<reference evidence="5 6" key="1">
    <citation type="journal article" date="2020" name="Nature">
        <title>Isolation of an archaeon at the prokaryote-eukaryote interface.</title>
        <authorList>
            <person name="Imachi H."/>
            <person name="Nobu M.K."/>
            <person name="Nakahara N."/>
            <person name="Morono Y."/>
            <person name="Ogawara M."/>
            <person name="Takaki Y."/>
            <person name="Takano Y."/>
            <person name="Uematsu K."/>
            <person name="Ikuta T."/>
            <person name="Ito M."/>
            <person name="Matsui Y."/>
            <person name="Miyazaki M."/>
            <person name="Murata K."/>
            <person name="Saito Y."/>
            <person name="Sakai S."/>
            <person name="Song C."/>
            <person name="Tasumi E."/>
            <person name="Yamanaka Y."/>
            <person name="Yamaguchi T."/>
            <person name="Kamagata Y."/>
            <person name="Tamaki H."/>
            <person name="Takai K."/>
        </authorList>
    </citation>
    <scope>NUCLEOTIDE SEQUENCE [LARGE SCALE GENOMIC DNA]</scope>
    <source>
        <strain evidence="5 6">MK-D1</strain>
    </source>
</reference>
<evidence type="ECO:0000256" key="1">
    <source>
        <dbReference type="ARBA" id="ARBA00022448"/>
    </source>
</evidence>
<gene>
    <name evidence="5" type="ORF">DSAG12_02596</name>
</gene>
<dbReference type="GO" id="GO:0016887">
    <property type="term" value="F:ATP hydrolysis activity"/>
    <property type="evidence" value="ECO:0007669"/>
    <property type="project" value="InterPro"/>
</dbReference>
<dbReference type="GO" id="GO:0098796">
    <property type="term" value="C:membrane protein complex"/>
    <property type="evidence" value="ECO:0007669"/>
    <property type="project" value="UniProtKB-ARBA"/>
</dbReference>
<dbReference type="InterPro" id="IPR003593">
    <property type="entry name" value="AAA+_ATPase"/>
</dbReference>
<dbReference type="RefSeq" id="WP_244626266.1">
    <property type="nucleotide sequence ID" value="NZ_CP042905.2"/>
</dbReference>
<reference evidence="5 6" key="2">
    <citation type="journal article" date="2024" name="Int. J. Syst. Evol. Microbiol.">
        <title>Promethearchaeum syntrophicum gen. nov., sp. nov., an anaerobic, obligately syntrophic archaeon, the first isolate of the lineage 'Asgard' archaea, and proposal of the new archaeal phylum Promethearchaeota phyl. nov. and kingdom Promethearchaeati regn. nov.</title>
        <authorList>
            <person name="Imachi H."/>
            <person name="Nobu M.K."/>
            <person name="Kato S."/>
            <person name="Takaki Y."/>
            <person name="Miyazaki M."/>
            <person name="Miyata M."/>
            <person name="Ogawara M."/>
            <person name="Saito Y."/>
            <person name="Sakai S."/>
            <person name="Tahara Y.O."/>
            <person name="Takano Y."/>
            <person name="Tasumi E."/>
            <person name="Uematsu K."/>
            <person name="Yoshimura T."/>
            <person name="Itoh T."/>
            <person name="Ohkuma M."/>
            <person name="Takai K."/>
        </authorList>
    </citation>
    <scope>NUCLEOTIDE SEQUENCE [LARGE SCALE GENOMIC DNA]</scope>
    <source>
        <strain evidence="5 6">MK-D1</strain>
    </source>
</reference>
<evidence type="ECO:0000259" key="4">
    <source>
        <dbReference type="PROSITE" id="PS50893"/>
    </source>
</evidence>
<name>A0A5B9DDH5_9ARCH</name>
<dbReference type="AlphaFoldDB" id="A0A5B9DDH5"/>
<dbReference type="SMART" id="SM00382">
    <property type="entry name" value="AAA"/>
    <property type="match status" value="1"/>
</dbReference>
<evidence type="ECO:0000256" key="3">
    <source>
        <dbReference type="ARBA" id="ARBA00022840"/>
    </source>
</evidence>
<sequence length="335" mass="36755">MTEQNVKADQMNNSSFEGSENILLEAKGLYAIYHGLEGAENVVALRGLDIMIQQREFVSVVGTSGAGKSTLLRILGGLQRPSAGSLRYFGQDITNVSEDLLVPFRRNTIGFIFQEGNLLAEHSAYENVLKTLRYAGVSYSASVKRTKEVLHQLGMTSRMHARPQKLSGGELQRVAIARALANKPLLILADEPTGNLDHENTDQVMGLLKDLHNEMNTSILIVTHSPHVASYSDRNIELSDGKIVGHHDAGSNIYALEKSRSVIISETGNMTLPPEVMSAIEPYGNMWNFRFELLNDNPRIIATPKSTSSGICPICNTPVEINSSFCTNCGARLQR</sequence>
<evidence type="ECO:0000313" key="5">
    <source>
        <dbReference type="EMBL" id="QEE16766.1"/>
    </source>
</evidence>
<dbReference type="PROSITE" id="PS50893">
    <property type="entry name" value="ABC_TRANSPORTER_2"/>
    <property type="match status" value="1"/>
</dbReference>
<keyword evidence="3 5" id="KW-0067">ATP-binding</keyword>
<dbReference type="FunFam" id="3.40.50.300:FF:000032">
    <property type="entry name" value="Export ABC transporter ATP-binding protein"/>
    <property type="match status" value="1"/>
</dbReference>
<dbReference type="GO" id="GO:0005524">
    <property type="term" value="F:ATP binding"/>
    <property type="evidence" value="ECO:0007669"/>
    <property type="project" value="UniProtKB-KW"/>
</dbReference>
<dbReference type="PANTHER" id="PTHR24220">
    <property type="entry name" value="IMPORT ATP-BINDING PROTEIN"/>
    <property type="match status" value="1"/>
</dbReference>
<dbReference type="Proteomes" id="UP000321408">
    <property type="component" value="Chromosome"/>
</dbReference>
<dbReference type="InterPro" id="IPR027417">
    <property type="entry name" value="P-loop_NTPase"/>
</dbReference>
<dbReference type="GO" id="GO:0005886">
    <property type="term" value="C:plasma membrane"/>
    <property type="evidence" value="ECO:0007669"/>
    <property type="project" value="TreeGrafter"/>
</dbReference>
<keyword evidence="1" id="KW-0813">Transport</keyword>
<proteinExistence type="predicted"/>
<dbReference type="Gene3D" id="3.40.50.300">
    <property type="entry name" value="P-loop containing nucleotide triphosphate hydrolases"/>
    <property type="match status" value="1"/>
</dbReference>
<keyword evidence="6" id="KW-1185">Reference proteome</keyword>
<dbReference type="InterPro" id="IPR017911">
    <property type="entry name" value="MacB-like_ATP-bd"/>
</dbReference>
<evidence type="ECO:0000256" key="2">
    <source>
        <dbReference type="ARBA" id="ARBA00022741"/>
    </source>
</evidence>
<dbReference type="PANTHER" id="PTHR24220:SF86">
    <property type="entry name" value="ABC TRANSPORTER ABCH.1"/>
    <property type="match status" value="1"/>
</dbReference>
<dbReference type="InterPro" id="IPR017871">
    <property type="entry name" value="ABC_transporter-like_CS"/>
</dbReference>
<dbReference type="CDD" id="cd03255">
    <property type="entry name" value="ABC_MJ0796_LolCDE_FtsE"/>
    <property type="match status" value="1"/>
</dbReference>
<dbReference type="GO" id="GO:0022857">
    <property type="term" value="F:transmembrane transporter activity"/>
    <property type="evidence" value="ECO:0007669"/>
    <property type="project" value="TreeGrafter"/>
</dbReference>
<dbReference type="InterPro" id="IPR015854">
    <property type="entry name" value="ABC_transpr_LolD-like"/>
</dbReference>
<dbReference type="KEGG" id="psyt:DSAG12_02596"/>
<accession>A0A5B9DDH5</accession>